<name>A0A369LWH6_9ACTN</name>
<dbReference type="InterPro" id="IPR010997">
    <property type="entry name" value="HRDC-like_sf"/>
</dbReference>
<dbReference type="NCBIfam" id="TIGR01388">
    <property type="entry name" value="rnd"/>
    <property type="match status" value="1"/>
</dbReference>
<dbReference type="EMBL" id="PPTS01000007">
    <property type="protein sequence ID" value="RDB63494.1"/>
    <property type="molecule type" value="Genomic_DNA"/>
</dbReference>
<dbReference type="CDD" id="cd06142">
    <property type="entry name" value="RNaseD_exo"/>
    <property type="match status" value="1"/>
</dbReference>
<dbReference type="GO" id="GO:0033890">
    <property type="term" value="F:ribonuclease D activity"/>
    <property type="evidence" value="ECO:0007669"/>
    <property type="project" value="UniProtKB-UniRule"/>
</dbReference>
<feature type="domain" description="HRDC" evidence="7">
    <location>
        <begin position="207"/>
        <end position="287"/>
    </location>
</feature>
<keyword evidence="4 6" id="KW-0378">Hydrolase</keyword>
<evidence type="ECO:0000256" key="1">
    <source>
        <dbReference type="ARBA" id="ARBA00022490"/>
    </source>
</evidence>
<dbReference type="InterPro" id="IPR044876">
    <property type="entry name" value="HRDC_dom_sf"/>
</dbReference>
<dbReference type="SUPFAM" id="SSF53098">
    <property type="entry name" value="Ribonuclease H-like"/>
    <property type="match status" value="1"/>
</dbReference>
<comment type="catalytic activity">
    <reaction evidence="6">
        <text>Exonucleolytic cleavage that removes extra residues from the 3'-terminus of tRNA to produce 5'-mononucleotides.</text>
        <dbReference type="EC" id="3.1.13.5"/>
    </reaction>
</comment>
<dbReference type="SUPFAM" id="SSF47819">
    <property type="entry name" value="HRDC-like"/>
    <property type="match status" value="2"/>
</dbReference>
<evidence type="ECO:0000256" key="2">
    <source>
        <dbReference type="ARBA" id="ARBA00022694"/>
    </source>
</evidence>
<dbReference type="AlphaFoldDB" id="A0A369LWH6"/>
<dbReference type="InterPro" id="IPR051086">
    <property type="entry name" value="RNase_D-like"/>
</dbReference>
<comment type="cofactor">
    <cofactor evidence="6">
        <name>a divalent metal cation</name>
        <dbReference type="ChEBI" id="CHEBI:60240"/>
    </cofactor>
</comment>
<dbReference type="GO" id="GO:0042780">
    <property type="term" value="P:tRNA 3'-end processing"/>
    <property type="evidence" value="ECO:0007669"/>
    <property type="project" value="UniProtKB-UniRule"/>
</dbReference>
<dbReference type="InterPro" id="IPR012337">
    <property type="entry name" value="RNaseH-like_sf"/>
</dbReference>
<organism evidence="8 9">
    <name type="scientific">Gordonibacter pamelaeae</name>
    <dbReference type="NCBI Taxonomy" id="471189"/>
    <lineage>
        <taxon>Bacteria</taxon>
        <taxon>Bacillati</taxon>
        <taxon>Actinomycetota</taxon>
        <taxon>Coriobacteriia</taxon>
        <taxon>Eggerthellales</taxon>
        <taxon>Eggerthellaceae</taxon>
        <taxon>Gordonibacter</taxon>
    </lineage>
</organism>
<dbReference type="RefSeq" id="WP_114569232.1">
    <property type="nucleotide sequence ID" value="NZ_CABMMS010000007.1"/>
</dbReference>
<dbReference type="InterPro" id="IPR006292">
    <property type="entry name" value="RNase_D"/>
</dbReference>
<keyword evidence="9" id="KW-1185">Reference proteome</keyword>
<dbReference type="Proteomes" id="UP000254000">
    <property type="component" value="Unassembled WGS sequence"/>
</dbReference>
<comment type="similarity">
    <text evidence="6">Belongs to the RNase D family.</text>
</comment>
<sequence length="385" mass="43439">MYIATQENLAAFVERARSSSVLAIDTEFLREKTYYAKLCLLQMATDDEVVIVDPFEMDDLSVLAPLLTDERIVKLFHAAGQDLEIILREVGVLPRPVFDTQIAAALLGHTQQIGYAALVHAECGVSLKKIDSFTDWSRRPLSASQRDYAADDVVYLPRLYAGMRAALEEKGRLHWLDHDFEELSDPARYEANERERFRRLKRVSQLSRRQLSAAREVAAWRELEAQRRDVPRKWVVTDEQIVEACKREARTIDELFMVRGLSDRLSTKDARAVVSLISSALSTPPDTWPELDRCGKSEPNVDAELDLMSALVRLRAKENGIAFPTLASHDDLARVARGYREGVDLLRGWRRAIVGEELLELLDGRLALSLDGGLKVERREGPGAA</sequence>
<dbReference type="InterPro" id="IPR002121">
    <property type="entry name" value="HRDC_dom"/>
</dbReference>
<dbReference type="GO" id="GO:0005737">
    <property type="term" value="C:cytoplasm"/>
    <property type="evidence" value="ECO:0007669"/>
    <property type="project" value="UniProtKB-SubCell"/>
</dbReference>
<dbReference type="PROSITE" id="PS50967">
    <property type="entry name" value="HRDC"/>
    <property type="match status" value="1"/>
</dbReference>
<evidence type="ECO:0000256" key="6">
    <source>
        <dbReference type="HAMAP-Rule" id="MF_01899"/>
    </source>
</evidence>
<dbReference type="SMART" id="SM00474">
    <property type="entry name" value="35EXOc"/>
    <property type="match status" value="1"/>
</dbReference>
<evidence type="ECO:0000256" key="5">
    <source>
        <dbReference type="ARBA" id="ARBA00022839"/>
    </source>
</evidence>
<reference evidence="8 9" key="1">
    <citation type="journal article" date="2018" name="Elife">
        <title>Discovery and characterization of a prevalent human gut bacterial enzyme sufficient for the inactivation of a family of plant toxins.</title>
        <authorList>
            <person name="Koppel N."/>
            <person name="Bisanz J.E."/>
            <person name="Pandelia M.E."/>
            <person name="Turnbaugh P.J."/>
            <person name="Balskus E.P."/>
        </authorList>
    </citation>
    <scope>NUCLEOTIDE SEQUENCE [LARGE SCALE GENOMIC DNA]</scope>
    <source>
        <strain evidence="8 9">3C</strain>
    </source>
</reference>
<accession>A0A369LWH6</accession>
<dbReference type="GO" id="GO:0003676">
    <property type="term" value="F:nucleic acid binding"/>
    <property type="evidence" value="ECO:0007669"/>
    <property type="project" value="InterPro"/>
</dbReference>
<protein>
    <recommendedName>
        <fullName evidence="6">Ribonuclease D</fullName>
        <shortName evidence="6">RNase D</shortName>
        <ecNumber evidence="6">3.1.13.5</ecNumber>
    </recommendedName>
</protein>
<comment type="function">
    <text evidence="6">Exonuclease involved in the 3' processing of various precursor tRNAs. Initiates hydrolysis at the 3'-terminus of an RNA molecule and releases 5'-mononucleotides.</text>
</comment>
<dbReference type="GO" id="GO:0008408">
    <property type="term" value="F:3'-5' exonuclease activity"/>
    <property type="evidence" value="ECO:0007669"/>
    <property type="project" value="InterPro"/>
</dbReference>
<dbReference type="InterPro" id="IPR036397">
    <property type="entry name" value="RNaseH_sf"/>
</dbReference>
<dbReference type="Pfam" id="PF00570">
    <property type="entry name" value="HRDC"/>
    <property type="match status" value="1"/>
</dbReference>
<dbReference type="Gene3D" id="1.10.150.80">
    <property type="entry name" value="HRDC domain"/>
    <property type="match status" value="1"/>
</dbReference>
<dbReference type="PANTHER" id="PTHR47649:SF1">
    <property type="entry name" value="RIBONUCLEASE D"/>
    <property type="match status" value="1"/>
</dbReference>
<keyword evidence="2 6" id="KW-0819">tRNA processing</keyword>
<evidence type="ECO:0000313" key="9">
    <source>
        <dbReference type="Proteomes" id="UP000254000"/>
    </source>
</evidence>
<dbReference type="SMART" id="SM00341">
    <property type="entry name" value="HRDC"/>
    <property type="match status" value="1"/>
</dbReference>
<dbReference type="GO" id="GO:0000166">
    <property type="term" value="F:nucleotide binding"/>
    <property type="evidence" value="ECO:0007669"/>
    <property type="project" value="InterPro"/>
</dbReference>
<dbReference type="EC" id="3.1.13.5" evidence="6"/>
<keyword evidence="1 6" id="KW-0963">Cytoplasm</keyword>
<keyword evidence="3 6" id="KW-0540">Nuclease</keyword>
<dbReference type="GeneID" id="78360318"/>
<proteinExistence type="inferred from homology"/>
<dbReference type="Gene3D" id="3.30.420.10">
    <property type="entry name" value="Ribonuclease H-like superfamily/Ribonuclease H"/>
    <property type="match status" value="1"/>
</dbReference>
<evidence type="ECO:0000313" key="8">
    <source>
        <dbReference type="EMBL" id="RDB63494.1"/>
    </source>
</evidence>
<dbReference type="PANTHER" id="PTHR47649">
    <property type="entry name" value="RIBONUCLEASE D"/>
    <property type="match status" value="1"/>
</dbReference>
<dbReference type="InterPro" id="IPR002562">
    <property type="entry name" value="3'-5'_exonuclease_dom"/>
</dbReference>
<comment type="subcellular location">
    <subcellularLocation>
        <location evidence="6">Cytoplasm</location>
    </subcellularLocation>
</comment>
<keyword evidence="5 6" id="KW-0269">Exonuclease</keyword>
<gene>
    <name evidence="6 8" type="primary">rnd</name>
    <name evidence="8" type="ORF">C1877_11505</name>
</gene>
<dbReference type="Pfam" id="PF01612">
    <property type="entry name" value="DNA_pol_A_exo1"/>
    <property type="match status" value="1"/>
</dbReference>
<evidence type="ECO:0000259" key="7">
    <source>
        <dbReference type="PROSITE" id="PS50967"/>
    </source>
</evidence>
<comment type="caution">
    <text evidence="8">The sequence shown here is derived from an EMBL/GenBank/DDBJ whole genome shotgun (WGS) entry which is preliminary data.</text>
</comment>
<evidence type="ECO:0000256" key="4">
    <source>
        <dbReference type="ARBA" id="ARBA00022801"/>
    </source>
</evidence>
<evidence type="ECO:0000256" key="3">
    <source>
        <dbReference type="ARBA" id="ARBA00022722"/>
    </source>
</evidence>
<dbReference type="HAMAP" id="MF_01899">
    <property type="entry name" value="RNase_D"/>
    <property type="match status" value="1"/>
</dbReference>
<dbReference type="OrthoDB" id="144122at2"/>